<dbReference type="PANTHER" id="PTHR30024">
    <property type="entry name" value="ALIPHATIC SULFONATES-BINDING PROTEIN-RELATED"/>
    <property type="match status" value="1"/>
</dbReference>
<proteinExistence type="inferred from homology"/>
<comment type="caution">
    <text evidence="5">The sequence shown here is derived from an EMBL/GenBank/DDBJ whole genome shotgun (WGS) entry which is preliminary data.</text>
</comment>
<keyword evidence="6" id="KW-1185">Reference proteome</keyword>
<evidence type="ECO:0000313" key="5">
    <source>
        <dbReference type="EMBL" id="EEC58035.1"/>
    </source>
</evidence>
<comment type="subcellular location">
    <subcellularLocation>
        <location evidence="1">Periplasm</location>
    </subcellularLocation>
</comment>
<dbReference type="AlphaFoldDB" id="B7AQR3"/>
<evidence type="ECO:0000256" key="3">
    <source>
        <dbReference type="ARBA" id="ARBA00022729"/>
    </source>
</evidence>
<reference evidence="5 6" key="2">
    <citation type="submission" date="2008-11" db="EMBL/GenBank/DDBJ databases">
        <authorList>
            <person name="Fulton L."/>
            <person name="Clifton S."/>
            <person name="Fulton B."/>
            <person name="Xu J."/>
            <person name="Minx P."/>
            <person name="Pepin K.H."/>
            <person name="Johnson M."/>
            <person name="Bhonagiri V."/>
            <person name="Nash W.E."/>
            <person name="Mardis E.R."/>
            <person name="Wilson R.K."/>
        </authorList>
    </citation>
    <scope>NUCLEOTIDE SEQUENCE [LARGE SCALE GENOMIC DNA]</scope>
    <source>
        <strain evidence="5 6">ATCC 43243</strain>
    </source>
</reference>
<name>B7AQR3_9FIRM</name>
<dbReference type="InterPro" id="IPR015168">
    <property type="entry name" value="SsuA/THI5"/>
</dbReference>
<dbReference type="HOGENOM" id="CLU_061540_1_0_9"/>
<dbReference type="EMBL" id="ABVQ01000035">
    <property type="protein sequence ID" value="EEC58035.1"/>
    <property type="molecule type" value="Genomic_DNA"/>
</dbReference>
<dbReference type="Pfam" id="PF09084">
    <property type="entry name" value="NMT1"/>
    <property type="match status" value="1"/>
</dbReference>
<protein>
    <recommendedName>
        <fullName evidence="4">SsuA/THI5-like domain-containing protein</fullName>
    </recommendedName>
</protein>
<dbReference type="eggNOG" id="COG0715">
    <property type="taxonomic scope" value="Bacteria"/>
</dbReference>
<comment type="similarity">
    <text evidence="2">Belongs to the bacterial solute-binding protein SsuA/TauA family.</text>
</comment>
<keyword evidence="3" id="KW-0732">Signal</keyword>
<evidence type="ECO:0000256" key="2">
    <source>
        <dbReference type="ARBA" id="ARBA00010742"/>
    </source>
</evidence>
<feature type="domain" description="SsuA/THI5-like" evidence="4">
    <location>
        <begin position="58"/>
        <end position="269"/>
    </location>
</feature>
<dbReference type="STRING" id="483218.BACPEC_01020"/>
<sequence>MNPDYGGFYMKHRMLGGITGIALSVTTLISMSACFPQDSSDRLTQITLNEVAHSIFYAPQYVAIENGYFEEEGISLTLVTGFGADKVMTSLVSGDADIGFMGSESSVYVYNEGSTDYAVNFAQLTQRAGNFLVSRTPQPDFNWDSLRGSTVLGGRAGGMPEMILEYILKNKGIDYKNDLTIIQNIDFGSTAGAFKGSPDDYDYTVEFEPHATLLENEGAGYVVSSLGIESGYVPYTAYCAKKSYIKNHPEIIQSFTNAIQKGINYVNTHTPEEIATVIAPQFPETESKDLVKIIDRYKQQDSWKDNTVFSEDSFNLLLDILESSGELKSRVPYEVLVNTEFAERAK</sequence>
<evidence type="ECO:0000313" key="6">
    <source>
        <dbReference type="Proteomes" id="UP000003136"/>
    </source>
</evidence>
<reference evidence="5 6" key="1">
    <citation type="submission" date="2008-11" db="EMBL/GenBank/DDBJ databases">
        <title>Draft genome sequence of Bacteroides pectinophilus (ATCC 43243).</title>
        <authorList>
            <person name="Sudarsanam P."/>
            <person name="Ley R."/>
            <person name="Guruge J."/>
            <person name="Turnbaugh P.J."/>
            <person name="Mahowald M."/>
            <person name="Liep D."/>
            <person name="Gordon J."/>
        </authorList>
    </citation>
    <scope>NUCLEOTIDE SEQUENCE [LARGE SCALE GENOMIC DNA]</scope>
    <source>
        <strain evidence="5 6">ATCC 43243</strain>
    </source>
</reference>
<dbReference type="SUPFAM" id="SSF53850">
    <property type="entry name" value="Periplasmic binding protein-like II"/>
    <property type="match status" value="1"/>
</dbReference>
<dbReference type="GO" id="GO:0042597">
    <property type="term" value="C:periplasmic space"/>
    <property type="evidence" value="ECO:0007669"/>
    <property type="project" value="UniProtKB-SubCell"/>
</dbReference>
<evidence type="ECO:0000256" key="1">
    <source>
        <dbReference type="ARBA" id="ARBA00004418"/>
    </source>
</evidence>
<dbReference type="PANTHER" id="PTHR30024:SF47">
    <property type="entry name" value="TAURINE-BINDING PERIPLASMIC PROTEIN"/>
    <property type="match status" value="1"/>
</dbReference>
<gene>
    <name evidence="5" type="ORF">BACPEC_01020</name>
</gene>
<dbReference type="Gene3D" id="3.40.190.10">
    <property type="entry name" value="Periplasmic binding protein-like II"/>
    <property type="match status" value="2"/>
</dbReference>
<organism evidence="5 6">
    <name type="scientific">[Bacteroides] pectinophilus ATCC 43243</name>
    <dbReference type="NCBI Taxonomy" id="483218"/>
    <lineage>
        <taxon>Bacteria</taxon>
        <taxon>Bacillati</taxon>
        <taxon>Bacillota</taxon>
        <taxon>Clostridia</taxon>
        <taxon>Eubacteriales</taxon>
    </lineage>
</organism>
<evidence type="ECO:0000259" key="4">
    <source>
        <dbReference type="Pfam" id="PF09084"/>
    </source>
</evidence>
<accession>B7AQR3</accession>
<dbReference type="Proteomes" id="UP000003136">
    <property type="component" value="Unassembled WGS sequence"/>
</dbReference>